<protein>
    <submittedName>
        <fullName evidence="1">Uncharacterized protein</fullName>
    </submittedName>
</protein>
<sequence length="124" mass="13862">MKLTNLKKKKLSLENEGILVDLLVLESKGNINGFAIEGDFDVKTDKDEVNLENGTTIDPFVLIKSNGIAQDVNIMVMLAKNTWEGEQVVKSTDVYDANKIKILADVINTDDWLPNVSKRTHRGF</sequence>
<keyword evidence="2" id="KW-1185">Reference proteome</keyword>
<organism evidence="1 2">
    <name type="scientific">Lactuca virosa</name>
    <dbReference type="NCBI Taxonomy" id="75947"/>
    <lineage>
        <taxon>Eukaryota</taxon>
        <taxon>Viridiplantae</taxon>
        <taxon>Streptophyta</taxon>
        <taxon>Embryophyta</taxon>
        <taxon>Tracheophyta</taxon>
        <taxon>Spermatophyta</taxon>
        <taxon>Magnoliopsida</taxon>
        <taxon>eudicotyledons</taxon>
        <taxon>Gunneridae</taxon>
        <taxon>Pentapetalae</taxon>
        <taxon>asterids</taxon>
        <taxon>campanulids</taxon>
        <taxon>Asterales</taxon>
        <taxon>Asteraceae</taxon>
        <taxon>Cichorioideae</taxon>
        <taxon>Cichorieae</taxon>
        <taxon>Lactucinae</taxon>
        <taxon>Lactuca</taxon>
    </lineage>
</organism>
<reference evidence="1 2" key="1">
    <citation type="submission" date="2022-01" db="EMBL/GenBank/DDBJ databases">
        <authorList>
            <person name="Xiong W."/>
            <person name="Schranz E."/>
        </authorList>
    </citation>
    <scope>NUCLEOTIDE SEQUENCE [LARGE SCALE GENOMIC DNA]</scope>
</reference>
<accession>A0AAU9LPE3</accession>
<name>A0AAU9LPE3_9ASTR</name>
<evidence type="ECO:0000313" key="1">
    <source>
        <dbReference type="EMBL" id="CAH1415241.1"/>
    </source>
</evidence>
<evidence type="ECO:0000313" key="2">
    <source>
        <dbReference type="Proteomes" id="UP001157418"/>
    </source>
</evidence>
<proteinExistence type="predicted"/>
<dbReference type="AlphaFoldDB" id="A0AAU9LPE3"/>
<comment type="caution">
    <text evidence="1">The sequence shown here is derived from an EMBL/GenBank/DDBJ whole genome shotgun (WGS) entry which is preliminary data.</text>
</comment>
<dbReference type="Proteomes" id="UP001157418">
    <property type="component" value="Unassembled WGS sequence"/>
</dbReference>
<dbReference type="EMBL" id="CAKMRJ010000001">
    <property type="protein sequence ID" value="CAH1415241.1"/>
    <property type="molecule type" value="Genomic_DNA"/>
</dbReference>
<gene>
    <name evidence="1" type="ORF">LVIROSA_LOCUS3100</name>
</gene>